<keyword evidence="1" id="KW-0175">Coiled coil</keyword>
<name>A0A3M8DBR2_9BACL</name>
<dbReference type="AlphaFoldDB" id="A0A3M8DBR2"/>
<evidence type="ECO:0000256" key="1">
    <source>
        <dbReference type="SAM" id="Coils"/>
    </source>
</evidence>
<gene>
    <name evidence="2" type="ORF">EDM56_18655</name>
</gene>
<proteinExistence type="predicted"/>
<protein>
    <submittedName>
        <fullName evidence="2">Uncharacterized protein</fullName>
    </submittedName>
</protein>
<accession>A0A3M8DBR2</accession>
<reference evidence="2 3" key="1">
    <citation type="submission" date="2018-10" db="EMBL/GenBank/DDBJ databases">
        <title>Phylogenomics of Brevibacillus.</title>
        <authorList>
            <person name="Dunlap C."/>
        </authorList>
    </citation>
    <scope>NUCLEOTIDE SEQUENCE [LARGE SCALE GENOMIC DNA]</scope>
    <source>
        <strain evidence="2 3">JCM 15716</strain>
    </source>
</reference>
<evidence type="ECO:0000313" key="2">
    <source>
        <dbReference type="EMBL" id="RNB85426.1"/>
    </source>
</evidence>
<dbReference type="OrthoDB" id="2678891at2"/>
<dbReference type="EMBL" id="RHHQ01000014">
    <property type="protein sequence ID" value="RNB85426.1"/>
    <property type="molecule type" value="Genomic_DNA"/>
</dbReference>
<keyword evidence="3" id="KW-1185">Reference proteome</keyword>
<evidence type="ECO:0000313" key="3">
    <source>
        <dbReference type="Proteomes" id="UP000271031"/>
    </source>
</evidence>
<comment type="caution">
    <text evidence="2">The sequence shown here is derived from an EMBL/GenBank/DDBJ whole genome shotgun (WGS) entry which is preliminary data.</text>
</comment>
<feature type="coiled-coil region" evidence="1">
    <location>
        <begin position="1"/>
        <end position="35"/>
    </location>
</feature>
<sequence>MEQQIARYFELKQLLKQAEEEVDRLKAELLAAYEAPGTYVNDEYKLMISVQERRDYDDNRLYNALPDKDVWRLLSKADTTKITGLVKLSILNEHILDGTYEVRHIPQIRISKK</sequence>
<organism evidence="2 3">
    <name type="scientific">Brevibacillus fluminis</name>
    <dbReference type="NCBI Taxonomy" id="511487"/>
    <lineage>
        <taxon>Bacteria</taxon>
        <taxon>Bacillati</taxon>
        <taxon>Bacillota</taxon>
        <taxon>Bacilli</taxon>
        <taxon>Bacillales</taxon>
        <taxon>Paenibacillaceae</taxon>
        <taxon>Brevibacillus</taxon>
    </lineage>
</organism>
<dbReference type="RefSeq" id="WP_122919431.1">
    <property type="nucleotide sequence ID" value="NZ_RHHQ01000014.1"/>
</dbReference>
<dbReference type="Proteomes" id="UP000271031">
    <property type="component" value="Unassembled WGS sequence"/>
</dbReference>